<reference evidence="3 4" key="1">
    <citation type="journal article" date="2011" name="J. Bacteriol.">
        <title>Genome sequence of Methyloversatilis universalis FAM5T, a methylotrophic representative of the order Rhodocyclales.</title>
        <authorList>
            <person name="Kittichotirat W."/>
            <person name="Good N.M."/>
            <person name="Hall R."/>
            <person name="Bringel F."/>
            <person name="Lajus A."/>
            <person name="Medigue C."/>
            <person name="Smalley N.E."/>
            <person name="Beck D."/>
            <person name="Bumgarner R."/>
            <person name="Vuilleumier S."/>
            <person name="Kalyuzhnaya M.G."/>
        </authorList>
    </citation>
    <scope>NUCLEOTIDE SEQUENCE [LARGE SCALE GENOMIC DNA]</scope>
    <source>
        <strain evidence="4">ATCC BAA-1314 / JCM 13912 / FAM5</strain>
    </source>
</reference>
<dbReference type="PANTHER" id="PTHR41248">
    <property type="entry name" value="NORD PROTEIN"/>
    <property type="match status" value="1"/>
</dbReference>
<dbReference type="InterPro" id="IPR002035">
    <property type="entry name" value="VWF_A"/>
</dbReference>
<evidence type="ECO:0000313" key="3">
    <source>
        <dbReference type="EMBL" id="EGK70114.1"/>
    </source>
</evidence>
<dbReference type="Gene3D" id="3.40.50.410">
    <property type="entry name" value="von Willebrand factor, type A domain"/>
    <property type="match status" value="1"/>
</dbReference>
<name>F5RGR0_METUF</name>
<gene>
    <name evidence="3" type="ORF">METUNv1_03501</name>
</gene>
<dbReference type="PROSITE" id="PS50234">
    <property type="entry name" value="VWFA"/>
    <property type="match status" value="1"/>
</dbReference>
<dbReference type="AlphaFoldDB" id="F5RGR0"/>
<dbReference type="InterPro" id="IPR036465">
    <property type="entry name" value="vWFA_dom_sf"/>
</dbReference>
<dbReference type="OrthoDB" id="9758211at2"/>
<proteinExistence type="predicted"/>
<dbReference type="PANTHER" id="PTHR41248:SF1">
    <property type="entry name" value="NORD PROTEIN"/>
    <property type="match status" value="1"/>
</dbReference>
<feature type="domain" description="VWFA" evidence="2">
    <location>
        <begin position="373"/>
        <end position="522"/>
    </location>
</feature>
<feature type="compositionally biased region" description="Basic and acidic residues" evidence="1">
    <location>
        <begin position="225"/>
        <end position="236"/>
    </location>
</feature>
<protein>
    <submittedName>
        <fullName evidence="3">von Willebrand factor type A domain-containing protein</fullName>
    </submittedName>
</protein>
<evidence type="ECO:0000256" key="1">
    <source>
        <dbReference type="SAM" id="MobiDB-lite"/>
    </source>
</evidence>
<dbReference type="SMART" id="SM00327">
    <property type="entry name" value="VWA"/>
    <property type="match status" value="1"/>
</dbReference>
<accession>F5RGR0</accession>
<organism evidence="3 4">
    <name type="scientific">Methyloversatilis universalis (strain ATCC BAA-1314 / DSM 25237 / JCM 13912 / CCUG 52030 / FAM5)</name>
    <dbReference type="NCBI Taxonomy" id="1000565"/>
    <lineage>
        <taxon>Bacteria</taxon>
        <taxon>Pseudomonadati</taxon>
        <taxon>Pseudomonadota</taxon>
        <taxon>Betaproteobacteria</taxon>
        <taxon>Nitrosomonadales</taxon>
        <taxon>Sterolibacteriaceae</taxon>
        <taxon>Methyloversatilis</taxon>
    </lineage>
</organism>
<evidence type="ECO:0000313" key="4">
    <source>
        <dbReference type="Proteomes" id="UP000005019"/>
    </source>
</evidence>
<dbReference type="RefSeq" id="WP_008063956.1">
    <property type="nucleotide sequence ID" value="NZ_AFHG01000058.1"/>
</dbReference>
<keyword evidence="4" id="KW-1185">Reference proteome</keyword>
<dbReference type="EMBL" id="AFHG01000058">
    <property type="protein sequence ID" value="EGK70114.1"/>
    <property type="molecule type" value="Genomic_DNA"/>
</dbReference>
<evidence type="ECO:0000259" key="2">
    <source>
        <dbReference type="PROSITE" id="PS50234"/>
    </source>
</evidence>
<comment type="caution">
    <text evidence="3">The sequence shown here is derived from an EMBL/GenBank/DDBJ whole genome shotgun (WGS) entry which is preliminary data.</text>
</comment>
<sequence length="558" mass="61061">MPASSESALAGSRPLGIYLDALWSVRPRLTRLDSADDRPRPILSCAGARPVLHLPPAGALLTRARAAHAAAHLAYGGEPQPRARLKPVQRVLLETLEDARVEWRAMQELPGLRTLWAPFHGAGPDDGNGVDALLLRLAHALFDPAHEDGHAWIAKVRRMFFSADGRLALDTPERLRDAASRLGNDLGQMRLNFNAAGWRVEPAYRDDNHHLWIADDSLPPSATPLEREDADSHGSGDDSNAVTADRPPPQATGGADHGEGGATALWSEAPLRTLRYPEWDRLIGRLRPDWCTVIESRPLNVDGEALRMRLLSALRRLPPGRLRAAGRPGSGRARDGEVLHTDALIETGIALRTGTRPPTRLYRAARPDDGGRDLLLLIDASASTAQPCADRRPLLEHLRDAALLATHELERIGHSARVWAFASDTRHRVRVQHLKDVREDALDARVCARAAGLRSHGSTRIGAALRHAVAHPTGDRPLILLLTDGEPHDIDVHDPRYLPEDLKQAVREARRRGTEVRCLHVGTARQAFALRHAFDPGRCVTTNPAHLVQQVLAGLQSG</sequence>
<dbReference type="eggNOG" id="COG4548">
    <property type="taxonomic scope" value="Bacteria"/>
</dbReference>
<dbReference type="Pfam" id="PF00092">
    <property type="entry name" value="VWA"/>
    <property type="match status" value="1"/>
</dbReference>
<dbReference type="SUPFAM" id="SSF53300">
    <property type="entry name" value="vWA-like"/>
    <property type="match status" value="1"/>
</dbReference>
<dbReference type="Proteomes" id="UP000005019">
    <property type="component" value="Unassembled WGS sequence"/>
</dbReference>
<dbReference type="InterPro" id="IPR051928">
    <property type="entry name" value="NorD/CobT"/>
</dbReference>
<feature type="region of interest" description="Disordered" evidence="1">
    <location>
        <begin position="215"/>
        <end position="262"/>
    </location>
</feature>
<dbReference type="STRING" id="1000565.METUNv1_03501"/>